<accession>A0A183AB30</accession>
<keyword evidence="2 5" id="KW-0812">Transmembrane</keyword>
<dbReference type="SUPFAM" id="SSF48652">
    <property type="entry name" value="Tetraspanin"/>
    <property type="match status" value="1"/>
</dbReference>
<keyword evidence="3 5" id="KW-1133">Transmembrane helix</keyword>
<evidence type="ECO:0000256" key="5">
    <source>
        <dbReference type="SAM" id="Phobius"/>
    </source>
</evidence>
<dbReference type="AlphaFoldDB" id="A0A183AB30"/>
<gene>
    <name evidence="6" type="ORF">ECPE_LOCUS4165</name>
</gene>
<dbReference type="Pfam" id="PF00335">
    <property type="entry name" value="Tetraspanin"/>
    <property type="match status" value="1"/>
</dbReference>
<dbReference type="Proteomes" id="UP000272942">
    <property type="component" value="Unassembled WGS sequence"/>
</dbReference>
<proteinExistence type="predicted"/>
<keyword evidence="7" id="KW-1185">Reference proteome</keyword>
<dbReference type="WBParaSite" id="ECPE_0000417301-mRNA-1">
    <property type="protein sequence ID" value="ECPE_0000417301-mRNA-1"/>
    <property type="gene ID" value="ECPE_0000417301"/>
</dbReference>
<evidence type="ECO:0000256" key="3">
    <source>
        <dbReference type="ARBA" id="ARBA00022989"/>
    </source>
</evidence>
<reference evidence="6 7" key="2">
    <citation type="submission" date="2018-11" db="EMBL/GenBank/DDBJ databases">
        <authorList>
            <consortium name="Pathogen Informatics"/>
        </authorList>
    </citation>
    <scope>NUCLEOTIDE SEQUENCE [LARGE SCALE GENOMIC DNA]</scope>
    <source>
        <strain evidence="6 7">Egypt</strain>
    </source>
</reference>
<feature type="transmembrane region" description="Helical" evidence="5">
    <location>
        <begin position="7"/>
        <end position="30"/>
    </location>
</feature>
<protein>
    <submittedName>
        <fullName evidence="8">Tetraspanin</fullName>
    </submittedName>
</protein>
<keyword evidence="4 5" id="KW-0472">Membrane</keyword>
<comment type="subcellular location">
    <subcellularLocation>
        <location evidence="1">Membrane</location>
        <topology evidence="1">Multi-pass membrane protein</topology>
    </subcellularLocation>
</comment>
<evidence type="ECO:0000313" key="7">
    <source>
        <dbReference type="Proteomes" id="UP000272942"/>
    </source>
</evidence>
<evidence type="ECO:0000313" key="6">
    <source>
        <dbReference type="EMBL" id="VDP71796.1"/>
    </source>
</evidence>
<name>A0A183AB30_9TREM</name>
<organism evidence="8">
    <name type="scientific">Echinostoma caproni</name>
    <dbReference type="NCBI Taxonomy" id="27848"/>
    <lineage>
        <taxon>Eukaryota</taxon>
        <taxon>Metazoa</taxon>
        <taxon>Spiralia</taxon>
        <taxon>Lophotrochozoa</taxon>
        <taxon>Platyhelminthes</taxon>
        <taxon>Trematoda</taxon>
        <taxon>Digenea</taxon>
        <taxon>Plagiorchiida</taxon>
        <taxon>Echinostomata</taxon>
        <taxon>Echinostomatoidea</taxon>
        <taxon>Echinostomatidae</taxon>
        <taxon>Echinostoma</taxon>
    </lineage>
</organism>
<evidence type="ECO:0000256" key="2">
    <source>
        <dbReference type="ARBA" id="ARBA00022692"/>
    </source>
</evidence>
<dbReference type="InterPro" id="IPR008952">
    <property type="entry name" value="Tetraspanin_EC2_sf"/>
</dbReference>
<evidence type="ECO:0000313" key="8">
    <source>
        <dbReference type="WBParaSite" id="ECPE_0000417301-mRNA-1"/>
    </source>
</evidence>
<reference evidence="8" key="1">
    <citation type="submission" date="2016-06" db="UniProtKB">
        <authorList>
            <consortium name="WormBaseParasite"/>
        </authorList>
    </citation>
    <scope>IDENTIFICATION</scope>
</reference>
<feature type="transmembrane region" description="Helical" evidence="5">
    <location>
        <begin position="75"/>
        <end position="108"/>
    </location>
</feature>
<evidence type="ECO:0000256" key="4">
    <source>
        <dbReference type="ARBA" id="ARBA00023136"/>
    </source>
</evidence>
<evidence type="ECO:0000256" key="1">
    <source>
        <dbReference type="ARBA" id="ARBA00004141"/>
    </source>
</evidence>
<dbReference type="EMBL" id="UZAN01041047">
    <property type="protein sequence ID" value="VDP71796.1"/>
    <property type="molecule type" value="Genomic_DNA"/>
</dbReference>
<dbReference type="OrthoDB" id="6279736at2759"/>
<sequence>MCKSITCIILGVFNVAMLIGGLALLILGALMRWNKPLLKQICDVSLKFMREKLGDEAMKTAEIAIDRIQEFAGPFGLVVFIGGIVIACVAGLAFIGLCCHIKLFLIILLKYAYEYMQKAVQNYVSMESGTVESAVMTIIMPTIGCCGFNSAEDFNAVEAKFSKQDTIGNVTIKDLQYPVPCCDLKQELKDAPGYCPRTFTAENSFIKYGCKAQMESYVFNKIALGSLVVLAVTPFKKFVSKTASDSRKVLTSGKMVNATEFLQVLNGSAKQ</sequence>
<dbReference type="GO" id="GO:0016020">
    <property type="term" value="C:membrane"/>
    <property type="evidence" value="ECO:0007669"/>
    <property type="project" value="UniProtKB-SubCell"/>
</dbReference>
<dbReference type="InterPro" id="IPR018499">
    <property type="entry name" value="Tetraspanin/Peripherin"/>
</dbReference>